<feature type="transmembrane region" description="Helical" evidence="5">
    <location>
        <begin position="46"/>
        <end position="69"/>
    </location>
</feature>
<dbReference type="RefSeq" id="WP_105185681.1">
    <property type="nucleotide sequence ID" value="NZ_BAAAGO010000022.1"/>
</dbReference>
<feature type="transmembrane region" description="Helical" evidence="5">
    <location>
        <begin position="175"/>
        <end position="193"/>
    </location>
</feature>
<dbReference type="AlphaFoldDB" id="A0A2N9JFA3"/>
<keyword evidence="3 5" id="KW-1133">Transmembrane helix</keyword>
<feature type="transmembrane region" description="Helical" evidence="5">
    <location>
        <begin position="12"/>
        <end position="40"/>
    </location>
</feature>
<feature type="transmembrane region" description="Helical" evidence="5">
    <location>
        <begin position="223"/>
        <end position="244"/>
    </location>
</feature>
<accession>A0A2N9JFA3</accession>
<name>A0A2N9JFA3_9ACTN</name>
<dbReference type="InterPro" id="IPR011701">
    <property type="entry name" value="MFS"/>
</dbReference>
<dbReference type="SUPFAM" id="SSF103473">
    <property type="entry name" value="MFS general substrate transporter"/>
    <property type="match status" value="1"/>
</dbReference>
<feature type="transmembrane region" description="Helical" evidence="5">
    <location>
        <begin position="138"/>
        <end position="155"/>
    </location>
</feature>
<comment type="subcellular location">
    <subcellularLocation>
        <location evidence="1">Cell membrane</location>
        <topology evidence="1">Multi-pass membrane protein</topology>
    </subcellularLocation>
</comment>
<keyword evidence="2 5" id="KW-0812">Transmembrane</keyword>
<feature type="transmembrane region" description="Helical" evidence="5">
    <location>
        <begin position="76"/>
        <end position="94"/>
    </location>
</feature>
<evidence type="ECO:0000259" key="6">
    <source>
        <dbReference type="PROSITE" id="PS50850"/>
    </source>
</evidence>
<proteinExistence type="predicted"/>
<protein>
    <submittedName>
        <fullName evidence="7">MFS transporter</fullName>
    </submittedName>
</protein>
<feature type="transmembrane region" description="Helical" evidence="5">
    <location>
        <begin position="256"/>
        <end position="280"/>
    </location>
</feature>
<dbReference type="EMBL" id="LT985188">
    <property type="protein sequence ID" value="SPD86802.1"/>
    <property type="molecule type" value="Genomic_DNA"/>
</dbReference>
<feature type="transmembrane region" description="Helical" evidence="5">
    <location>
        <begin position="354"/>
        <end position="371"/>
    </location>
</feature>
<feature type="transmembrane region" description="Helical" evidence="5">
    <location>
        <begin position="287"/>
        <end position="306"/>
    </location>
</feature>
<gene>
    <name evidence="7" type="ORF">MPLG2_1775</name>
</gene>
<evidence type="ECO:0000256" key="1">
    <source>
        <dbReference type="ARBA" id="ARBA00004651"/>
    </source>
</evidence>
<feature type="transmembrane region" description="Helical" evidence="5">
    <location>
        <begin position="100"/>
        <end position="117"/>
    </location>
</feature>
<evidence type="ECO:0000256" key="2">
    <source>
        <dbReference type="ARBA" id="ARBA00022692"/>
    </source>
</evidence>
<dbReference type="InterPro" id="IPR020846">
    <property type="entry name" value="MFS_dom"/>
</dbReference>
<evidence type="ECO:0000256" key="4">
    <source>
        <dbReference type="ARBA" id="ARBA00023136"/>
    </source>
</evidence>
<dbReference type="GO" id="GO:0005886">
    <property type="term" value="C:plasma membrane"/>
    <property type="evidence" value="ECO:0007669"/>
    <property type="project" value="UniProtKB-SubCell"/>
</dbReference>
<dbReference type="OrthoDB" id="9776171at2"/>
<evidence type="ECO:0000313" key="7">
    <source>
        <dbReference type="EMBL" id="SPD86802.1"/>
    </source>
</evidence>
<dbReference type="KEGG" id="mgg:MPLG2_1775"/>
<dbReference type="PROSITE" id="PS50850">
    <property type="entry name" value="MFS"/>
    <property type="match status" value="1"/>
</dbReference>
<dbReference type="PANTHER" id="PTHR23534:SF1">
    <property type="entry name" value="MAJOR FACILITATOR SUPERFAMILY PROTEIN"/>
    <property type="match status" value="1"/>
</dbReference>
<dbReference type="Pfam" id="PF07690">
    <property type="entry name" value="MFS_1"/>
    <property type="match status" value="1"/>
</dbReference>
<evidence type="ECO:0000313" key="8">
    <source>
        <dbReference type="Proteomes" id="UP000238164"/>
    </source>
</evidence>
<dbReference type="InterPro" id="IPR036259">
    <property type="entry name" value="MFS_trans_sf"/>
</dbReference>
<dbReference type="Proteomes" id="UP000238164">
    <property type="component" value="Chromosome 1"/>
</dbReference>
<evidence type="ECO:0000256" key="5">
    <source>
        <dbReference type="SAM" id="Phobius"/>
    </source>
</evidence>
<dbReference type="PANTHER" id="PTHR23534">
    <property type="entry name" value="MFS PERMEASE"/>
    <property type="match status" value="1"/>
</dbReference>
<keyword evidence="8" id="KW-1185">Reference proteome</keyword>
<dbReference type="Gene3D" id="1.20.1250.20">
    <property type="entry name" value="MFS general substrate transporter like domains"/>
    <property type="match status" value="1"/>
</dbReference>
<reference evidence="7 8" key="1">
    <citation type="submission" date="2018-02" db="EMBL/GenBank/DDBJ databases">
        <authorList>
            <person name="Cohen D.B."/>
            <person name="Kent A.D."/>
        </authorList>
    </citation>
    <scope>NUCLEOTIDE SEQUENCE [LARGE SCALE GENOMIC DNA]</scope>
    <source>
        <strain evidence="7">1</strain>
    </source>
</reference>
<organism evidence="7 8">
    <name type="scientific">Micropruina glycogenica</name>
    <dbReference type="NCBI Taxonomy" id="75385"/>
    <lineage>
        <taxon>Bacteria</taxon>
        <taxon>Bacillati</taxon>
        <taxon>Actinomycetota</taxon>
        <taxon>Actinomycetes</taxon>
        <taxon>Propionibacteriales</taxon>
        <taxon>Nocardioidaceae</taxon>
        <taxon>Micropruina</taxon>
    </lineage>
</organism>
<keyword evidence="4 5" id="KW-0472">Membrane</keyword>
<dbReference type="GO" id="GO:0022857">
    <property type="term" value="F:transmembrane transporter activity"/>
    <property type="evidence" value="ECO:0007669"/>
    <property type="project" value="InterPro"/>
</dbReference>
<feature type="transmembrane region" description="Helical" evidence="5">
    <location>
        <begin position="312"/>
        <end position="333"/>
    </location>
</feature>
<evidence type="ECO:0000256" key="3">
    <source>
        <dbReference type="ARBA" id="ARBA00022989"/>
    </source>
</evidence>
<sequence length="399" mass="39912">MTDLSAVQRRTIAVLSVGQVLGGISFGATVSLGAVLAAHLSGSDALSGLATAAITLGTALTAVPLAALARRWGRRPALATGMTVALVGVGLVIAAVAGHAFPLLLTGFVLIGAGQAANLQSRFAAADLATDASRGRDLSIVVWTTTIGAVLGPNLVGPGEVVGAAVGMPPLTGAYVFTVVAQLAGIVLYLVALRPDPLLLAQRVVAAHDAAAARIACADRPVAARYATVAIVGAHGVMVSIMAMTPVHLLHHGATLTIVGLTISLHIAGMYGLSPVFGLLADRWGRVPTIVLGYAILAGCMAVIAFGQHDTAAVTIALVLLGLGWSAATVAGSTLLTEASAEAVRTQRQGRNDFMMSLVAAVGATGAGAVLNSIGFAGLALTTVPILLAVVVLAPLGRR</sequence>
<feature type="domain" description="Major facilitator superfamily (MFS) profile" evidence="6">
    <location>
        <begin position="11"/>
        <end position="399"/>
    </location>
</feature>
<feature type="transmembrane region" description="Helical" evidence="5">
    <location>
        <begin position="377"/>
        <end position="396"/>
    </location>
</feature>